<proteinExistence type="predicted"/>
<feature type="transmembrane region" description="Helical" evidence="1">
    <location>
        <begin position="128"/>
        <end position="149"/>
    </location>
</feature>
<feature type="transmembrane region" description="Helical" evidence="1">
    <location>
        <begin position="193"/>
        <end position="214"/>
    </location>
</feature>
<evidence type="ECO:0000256" key="1">
    <source>
        <dbReference type="SAM" id="Phobius"/>
    </source>
</evidence>
<evidence type="ECO:0000313" key="2">
    <source>
        <dbReference type="EMBL" id="PQO45395.1"/>
    </source>
</evidence>
<gene>
    <name evidence="2" type="ORF">C5Y93_13160</name>
</gene>
<evidence type="ECO:0000313" key="3">
    <source>
        <dbReference type="Proteomes" id="UP000237819"/>
    </source>
</evidence>
<organism evidence="2 3">
    <name type="scientific">Blastopirellula marina</name>
    <dbReference type="NCBI Taxonomy" id="124"/>
    <lineage>
        <taxon>Bacteria</taxon>
        <taxon>Pseudomonadati</taxon>
        <taxon>Planctomycetota</taxon>
        <taxon>Planctomycetia</taxon>
        <taxon>Pirellulales</taxon>
        <taxon>Pirellulaceae</taxon>
        <taxon>Blastopirellula</taxon>
    </lineage>
</organism>
<dbReference type="EMBL" id="PUHZ01000014">
    <property type="protein sequence ID" value="PQO45395.1"/>
    <property type="molecule type" value="Genomic_DNA"/>
</dbReference>
<reference evidence="2 3" key="1">
    <citation type="submission" date="2018-02" db="EMBL/GenBank/DDBJ databases">
        <title>Comparative genomes isolates from brazilian mangrove.</title>
        <authorList>
            <person name="Araujo J.E."/>
            <person name="Taketani R.G."/>
            <person name="Silva M.C.P."/>
            <person name="Loureco M.V."/>
            <person name="Andreote F.D."/>
        </authorList>
    </citation>
    <scope>NUCLEOTIDE SEQUENCE [LARGE SCALE GENOMIC DNA]</scope>
    <source>
        <strain evidence="2 3">Nap-Phe MGV</strain>
    </source>
</reference>
<keyword evidence="1" id="KW-0812">Transmembrane</keyword>
<feature type="transmembrane region" description="Helical" evidence="1">
    <location>
        <begin position="226"/>
        <end position="244"/>
    </location>
</feature>
<keyword evidence="1" id="KW-0472">Membrane</keyword>
<name>A0A2S8GLT4_9BACT</name>
<comment type="caution">
    <text evidence="2">The sequence shown here is derived from an EMBL/GenBank/DDBJ whole genome shotgun (WGS) entry which is preliminary data.</text>
</comment>
<sequence>MEMKQPRFDRLLFMATPLVLLLHGYLLHGSLAGSGMKSYEIQEFGIKMQAALLGLWVAGGTAPWAIRLGVLFLSYFYFHTIFQGPILDSHFGETAWLILTVMVTYGIVRQVCRWLLIGVPMRWPRLSLWQLLLCTGLCVLIGLVWREILYFGYEYTARMNDGFTLCKLAMDTTLAVGAALPATFSSAKSRRRALWAAGIALVAAPWFLVIRYLVNEGVLNQGGVLNIYWMTLLESGIVVATIYIPQSLLNEGGKPRFLLIRPIDEGMEQDELPEER</sequence>
<accession>A0A2S8GLT4</accession>
<feature type="transmembrane region" description="Helical" evidence="1">
    <location>
        <begin position="90"/>
        <end position="108"/>
    </location>
</feature>
<keyword evidence="1" id="KW-1133">Transmembrane helix</keyword>
<dbReference type="Proteomes" id="UP000237819">
    <property type="component" value="Unassembled WGS sequence"/>
</dbReference>
<protein>
    <submittedName>
        <fullName evidence="2">Uncharacterized protein</fullName>
    </submittedName>
</protein>
<feature type="transmembrane region" description="Helical" evidence="1">
    <location>
        <begin position="53"/>
        <end position="78"/>
    </location>
</feature>
<dbReference type="AlphaFoldDB" id="A0A2S8GLT4"/>